<evidence type="ECO:0000313" key="2">
    <source>
        <dbReference type="EMBL" id="BBG23545.1"/>
    </source>
</evidence>
<evidence type="ECO:0000313" key="3">
    <source>
        <dbReference type="Proteomes" id="UP000322983"/>
    </source>
</evidence>
<dbReference type="CDD" id="cd03801">
    <property type="entry name" value="GT4_PimA-like"/>
    <property type="match status" value="1"/>
</dbReference>
<dbReference type="SUPFAM" id="SSF53756">
    <property type="entry name" value="UDP-Glycosyltransferase/glycogen phosphorylase"/>
    <property type="match status" value="1"/>
</dbReference>
<reference evidence="2 3" key="1">
    <citation type="journal article" date="2020" name="Int. J. Syst. Evol. Microbiol.">
        <title>Sulfuracidifex tepidarius gen. nov., sp. nov. and transfer of Sulfolobus metallicus Huber and Stetter 1992 to the genus Sulfuracidifex as Sulfuracidifex metallicus comb. nov.</title>
        <authorList>
            <person name="Itoh T."/>
            <person name="Miura T."/>
            <person name="Sakai H.D."/>
            <person name="Kato S."/>
            <person name="Ohkuma M."/>
            <person name="Takashina T."/>
        </authorList>
    </citation>
    <scope>NUCLEOTIDE SEQUENCE [LARGE SCALE GENOMIC DNA]</scope>
    <source>
        <strain evidence="2 3">IC-006</strain>
    </source>
</reference>
<sequence length="438" mass="49159">MNISINSQTPPVRFTLTYKDLIEKYGNLEVPVGLSFLSREDYHVSVGGVSKMMINLLERSCFNKKRWVSLGPGYPPEVIMNGVELSFVNMDPKPLSLYTKFKEGIYNESHDVSKYQIEGAEYIAYVEYNWKSAQKLLEHYNDTDVFFINDFQQLVVGGIIGPSAPAVLWYHIPFVPENLSHRLREFLIRSFEGFDTVIMSTKRDIEGLVRTGAKVKAKQIYPFIDPRNYSRQSRDTEERVREKFGLTHDDKVVLVVARMDPMKSQDLAIQAISKVEGAKLVLAGNGSFTSKTLGNNKAGIWAKKLKAMADELKVSDRVIFTGYVDDDELNALYQIADVILLPSKLEGFGLVVVEGWVFEKPVVVSKGAGASELVIDGGNGYTFPSGNVDEMAEKIKSALKNDKLGSLGKETAKKCYIDNVIPELTEVFQEAIDEYKKT</sequence>
<dbReference type="EMBL" id="AP018929">
    <property type="protein sequence ID" value="BBG23545.1"/>
    <property type="molecule type" value="Genomic_DNA"/>
</dbReference>
<dbReference type="Proteomes" id="UP000322983">
    <property type="component" value="Chromosome"/>
</dbReference>
<dbReference type="KEGG" id="step:IC006_0829"/>
<dbReference type="STRING" id="1294262.GCA_001316085_01599"/>
<gene>
    <name evidence="2" type="ORF">IC006_0829</name>
</gene>
<feature type="domain" description="Glycosyl transferase family 1" evidence="1">
    <location>
        <begin position="238"/>
        <end position="405"/>
    </location>
</feature>
<accession>A0A510DTQ4</accession>
<dbReference type="GeneID" id="41714629"/>
<proteinExistence type="predicted"/>
<keyword evidence="3" id="KW-1185">Reference proteome</keyword>
<dbReference type="AlphaFoldDB" id="A0A510DTQ4"/>
<dbReference type="GO" id="GO:0016757">
    <property type="term" value="F:glycosyltransferase activity"/>
    <property type="evidence" value="ECO:0007669"/>
    <property type="project" value="InterPro"/>
</dbReference>
<dbReference type="InterPro" id="IPR001296">
    <property type="entry name" value="Glyco_trans_1"/>
</dbReference>
<protein>
    <submittedName>
        <fullName evidence="2">Trehalose synthase</fullName>
    </submittedName>
</protein>
<dbReference type="PANTHER" id="PTHR12526">
    <property type="entry name" value="GLYCOSYLTRANSFERASE"/>
    <property type="match status" value="1"/>
</dbReference>
<organism evidence="2 3">
    <name type="scientific">Sulfuracidifex tepidarius</name>
    <dbReference type="NCBI Taxonomy" id="1294262"/>
    <lineage>
        <taxon>Archaea</taxon>
        <taxon>Thermoproteota</taxon>
        <taxon>Thermoprotei</taxon>
        <taxon>Sulfolobales</taxon>
        <taxon>Sulfolobaceae</taxon>
        <taxon>Sulfuracidifex</taxon>
    </lineage>
</organism>
<name>A0A510DTQ4_9CREN</name>
<dbReference type="RefSeq" id="WP_149528375.1">
    <property type="nucleotide sequence ID" value="NZ_AP018929.1"/>
</dbReference>
<evidence type="ECO:0000259" key="1">
    <source>
        <dbReference type="Pfam" id="PF00534"/>
    </source>
</evidence>
<dbReference type="OrthoDB" id="132546at2157"/>
<dbReference type="Pfam" id="PF00534">
    <property type="entry name" value="Glycos_transf_1"/>
    <property type="match status" value="1"/>
</dbReference>
<dbReference type="Gene3D" id="3.40.50.2000">
    <property type="entry name" value="Glycogen Phosphorylase B"/>
    <property type="match status" value="2"/>
</dbReference>
<dbReference type="PANTHER" id="PTHR12526:SF630">
    <property type="entry name" value="GLYCOSYLTRANSFERASE"/>
    <property type="match status" value="1"/>
</dbReference>